<dbReference type="InterPro" id="IPR006977">
    <property type="entry name" value="Yip1_dom"/>
</dbReference>
<comment type="subcellular location">
    <subcellularLocation>
        <location evidence="1">Membrane</location>
        <topology evidence="1">Multi-pass membrane protein</topology>
    </subcellularLocation>
</comment>
<name>A0A7C3RJY0_DICTH</name>
<dbReference type="InterPro" id="IPR050952">
    <property type="entry name" value="TRIM-NHL_E3_ligases"/>
</dbReference>
<feature type="domain" description="Yip1" evidence="8">
    <location>
        <begin position="495"/>
        <end position="661"/>
    </location>
</feature>
<keyword evidence="5 7" id="KW-0472">Membrane</keyword>
<feature type="transmembrane region" description="Helical" evidence="7">
    <location>
        <begin position="615"/>
        <end position="635"/>
    </location>
</feature>
<feature type="repeat" description="NHL" evidence="6">
    <location>
        <begin position="50"/>
        <end position="94"/>
    </location>
</feature>
<organism evidence="9">
    <name type="scientific">Dictyoglomus thermophilum</name>
    <dbReference type="NCBI Taxonomy" id="14"/>
    <lineage>
        <taxon>Bacteria</taxon>
        <taxon>Pseudomonadati</taxon>
        <taxon>Dictyoglomota</taxon>
        <taxon>Dictyoglomia</taxon>
        <taxon>Dictyoglomales</taxon>
        <taxon>Dictyoglomaceae</taxon>
        <taxon>Dictyoglomus</taxon>
    </lineage>
</organism>
<evidence type="ECO:0000256" key="7">
    <source>
        <dbReference type="SAM" id="Phobius"/>
    </source>
</evidence>
<evidence type="ECO:0000256" key="3">
    <source>
        <dbReference type="ARBA" id="ARBA00022737"/>
    </source>
</evidence>
<accession>A0A7C3RJY0</accession>
<dbReference type="InterPro" id="IPR011990">
    <property type="entry name" value="TPR-like_helical_dom_sf"/>
</dbReference>
<dbReference type="EMBL" id="DTIN01000014">
    <property type="protein sequence ID" value="HFX13360.1"/>
    <property type="molecule type" value="Genomic_DNA"/>
</dbReference>
<dbReference type="AlphaFoldDB" id="A0A7C3RJY0"/>
<evidence type="ECO:0000256" key="6">
    <source>
        <dbReference type="PROSITE-ProRule" id="PRU00504"/>
    </source>
</evidence>
<dbReference type="PANTHER" id="PTHR24104:SF25">
    <property type="entry name" value="PROTEIN LIN-41"/>
    <property type="match status" value="1"/>
</dbReference>
<keyword evidence="4 7" id="KW-1133">Transmembrane helix</keyword>
<gene>
    <name evidence="9" type="ORF">ENW00_04260</name>
</gene>
<keyword evidence="3" id="KW-0677">Repeat</keyword>
<dbReference type="InterPro" id="IPR011042">
    <property type="entry name" value="6-blade_b-propeller_TolB-like"/>
</dbReference>
<evidence type="ECO:0000313" key="9">
    <source>
        <dbReference type="EMBL" id="HFX13360.1"/>
    </source>
</evidence>
<dbReference type="Pfam" id="PF01436">
    <property type="entry name" value="NHL"/>
    <property type="match status" value="1"/>
</dbReference>
<evidence type="ECO:0000256" key="1">
    <source>
        <dbReference type="ARBA" id="ARBA00004141"/>
    </source>
</evidence>
<dbReference type="GO" id="GO:0008270">
    <property type="term" value="F:zinc ion binding"/>
    <property type="evidence" value="ECO:0007669"/>
    <property type="project" value="UniProtKB-KW"/>
</dbReference>
<feature type="transmembrane region" description="Helical" evidence="7">
    <location>
        <begin position="549"/>
        <end position="571"/>
    </location>
</feature>
<dbReference type="Gene3D" id="1.25.40.10">
    <property type="entry name" value="Tetratricopeptide repeat domain"/>
    <property type="match status" value="1"/>
</dbReference>
<dbReference type="SUPFAM" id="SSF63825">
    <property type="entry name" value="YWTD domain"/>
    <property type="match status" value="1"/>
</dbReference>
<dbReference type="Pfam" id="PF04893">
    <property type="entry name" value="Yip1"/>
    <property type="match status" value="1"/>
</dbReference>
<dbReference type="GO" id="GO:0016020">
    <property type="term" value="C:membrane"/>
    <property type="evidence" value="ECO:0007669"/>
    <property type="project" value="UniProtKB-SubCell"/>
</dbReference>
<evidence type="ECO:0000259" key="8">
    <source>
        <dbReference type="Pfam" id="PF04893"/>
    </source>
</evidence>
<dbReference type="InterPro" id="IPR001258">
    <property type="entry name" value="NHL_repeat"/>
</dbReference>
<evidence type="ECO:0000256" key="2">
    <source>
        <dbReference type="ARBA" id="ARBA00022692"/>
    </source>
</evidence>
<feature type="transmembrane region" description="Helical" evidence="7">
    <location>
        <begin position="647"/>
        <end position="671"/>
    </location>
</feature>
<proteinExistence type="predicted"/>
<feature type="transmembrane region" description="Helical" evidence="7">
    <location>
        <begin position="447"/>
        <end position="466"/>
    </location>
</feature>
<feature type="transmembrane region" description="Helical" evidence="7">
    <location>
        <begin position="583"/>
        <end position="603"/>
    </location>
</feature>
<dbReference type="CDD" id="cd05819">
    <property type="entry name" value="NHL"/>
    <property type="match status" value="1"/>
</dbReference>
<keyword evidence="2 7" id="KW-0812">Transmembrane</keyword>
<reference evidence="9" key="1">
    <citation type="journal article" date="2020" name="mSystems">
        <title>Genome- and Community-Level Interaction Insights into Carbon Utilization and Element Cycling Functions of Hydrothermarchaeota in Hydrothermal Sediment.</title>
        <authorList>
            <person name="Zhou Z."/>
            <person name="Liu Y."/>
            <person name="Xu W."/>
            <person name="Pan J."/>
            <person name="Luo Z.H."/>
            <person name="Li M."/>
        </authorList>
    </citation>
    <scope>NUCLEOTIDE SEQUENCE [LARGE SCALE GENOMIC DNA]</scope>
    <source>
        <strain evidence="9">SpSt-81</strain>
    </source>
</reference>
<sequence>MRKERRFFIRLIVFLFLIICVTYAGIPYHTYIYNERRRPVPSLPAYEPEKIYTGETIGLDKDFSSPEDLFVDKRNGDVYVADTGNNRIVVIDKDFKLKKIIDGFINNGKREGFKAPTGLFLTDEGKLYIADSQNARIVILNPDGSLFKIVGKPVGEVIHKDFVYIPKKVAVDKLGRIYVVAENVVEGLIQFSPNGNFERFFGSNRVEVNPVELFWRRVLTREQRSQLVLFIPIEYRNVTADKDGFIYGCVRAWYDQIKRLNALGDNIIKQEGRTGGMYGDLYFGFTVRGEIVDIAVDDSENLYVLDGRVGRVFVYNNLGDYLFVFGDIGNQKGTFQYPTAIDIDKGKVFVLDENKGTITTFKPTTFGDLVLKANSYYVQGYYGKAANIWDKVVKMDANYDLAYIGIGKNYLHEEKYKEAMESFRLGFYPTGYSKALRGYRIEYMRRNFTLIMNTILLLILALYLINRFLGNTIRSHYHNFLRNHELFYTVMYVFYVIRHPFDGFYELRRKPKAFRGALILLIFIILSFIIQRLMTAFHFNPYRPEELNILWEIGRVLIPILVWVIINWAVTTIMEGKAKMREIFIMTVYGIFPLALLILPQTLLSHVFTLDEAAFYYFIGTIGTLWSIWIILSGMMELQEYTLSKAIGTSLVTLGGIIFAMFIGMVFFATFQQFIRFVYTVYLEIKYMIG</sequence>
<dbReference type="Gene3D" id="2.120.10.30">
    <property type="entry name" value="TolB, C-terminal domain"/>
    <property type="match status" value="1"/>
</dbReference>
<dbReference type="PROSITE" id="PS51125">
    <property type="entry name" value="NHL"/>
    <property type="match status" value="1"/>
</dbReference>
<feature type="transmembrane region" description="Helical" evidence="7">
    <location>
        <begin position="517"/>
        <end position="537"/>
    </location>
</feature>
<protein>
    <recommendedName>
        <fullName evidence="8">Yip1 domain-containing protein</fullName>
    </recommendedName>
</protein>
<dbReference type="Gene3D" id="2.40.10.500">
    <property type="match status" value="1"/>
</dbReference>
<evidence type="ECO:0000256" key="5">
    <source>
        <dbReference type="ARBA" id="ARBA00023136"/>
    </source>
</evidence>
<dbReference type="PANTHER" id="PTHR24104">
    <property type="entry name" value="E3 UBIQUITIN-PROTEIN LIGASE NHLRC1-RELATED"/>
    <property type="match status" value="1"/>
</dbReference>
<feature type="transmembrane region" description="Helical" evidence="7">
    <location>
        <begin position="6"/>
        <end position="28"/>
    </location>
</feature>
<comment type="caution">
    <text evidence="9">The sequence shown here is derived from an EMBL/GenBank/DDBJ whole genome shotgun (WGS) entry which is preliminary data.</text>
</comment>
<evidence type="ECO:0000256" key="4">
    <source>
        <dbReference type="ARBA" id="ARBA00022989"/>
    </source>
</evidence>
<dbReference type="SUPFAM" id="SSF48452">
    <property type="entry name" value="TPR-like"/>
    <property type="match status" value="1"/>
</dbReference>